<dbReference type="Proteomes" id="UP000000689">
    <property type="component" value="Chromosome 2"/>
</dbReference>
<dbReference type="InterPro" id="IPR045231">
    <property type="entry name" value="Yip1/4-like"/>
</dbReference>
<evidence type="ECO:0000256" key="7">
    <source>
        <dbReference type="SAM" id="Phobius"/>
    </source>
</evidence>
<dbReference type="STRING" id="1071378.G0W699"/>
<evidence type="ECO:0000256" key="2">
    <source>
        <dbReference type="ARBA" id="ARBA00010596"/>
    </source>
</evidence>
<keyword evidence="3 7" id="KW-0812">Transmembrane</keyword>
<feature type="transmembrane region" description="Helical" evidence="7">
    <location>
        <begin position="226"/>
        <end position="244"/>
    </location>
</feature>
<evidence type="ECO:0000256" key="5">
    <source>
        <dbReference type="ARBA" id="ARBA00023136"/>
    </source>
</evidence>
<dbReference type="OrthoDB" id="411251at2759"/>
<dbReference type="eggNOG" id="KOG2946">
    <property type="taxonomic scope" value="Eukaryota"/>
</dbReference>
<dbReference type="PANTHER" id="PTHR21236:SF1">
    <property type="entry name" value="PROTEIN YIPF6"/>
    <property type="match status" value="1"/>
</dbReference>
<dbReference type="RefSeq" id="XP_003668553.1">
    <property type="nucleotide sequence ID" value="XM_003668505.1"/>
</dbReference>
<dbReference type="KEGG" id="ndi:NDAI_0B02750"/>
<dbReference type="HOGENOM" id="CLU_1166411_0_0_1"/>
<keyword evidence="5 7" id="KW-0472">Membrane</keyword>
<feature type="compositionally biased region" description="Acidic residues" evidence="6">
    <location>
        <begin position="1"/>
        <end position="14"/>
    </location>
</feature>
<feature type="transmembrane region" description="Helical" evidence="7">
    <location>
        <begin position="127"/>
        <end position="146"/>
    </location>
</feature>
<dbReference type="GeneID" id="11497672"/>
<feature type="region of interest" description="Disordered" evidence="6">
    <location>
        <begin position="1"/>
        <end position="50"/>
    </location>
</feature>
<evidence type="ECO:0000313" key="8">
    <source>
        <dbReference type="EMBL" id="CCD23310.1"/>
    </source>
</evidence>
<keyword evidence="9" id="KW-1185">Reference proteome</keyword>
<reference evidence="8 9" key="1">
    <citation type="journal article" date="2011" name="Proc. Natl. Acad. Sci. U.S.A.">
        <title>Evolutionary erosion of yeast sex chromosomes by mating-type switching accidents.</title>
        <authorList>
            <person name="Gordon J.L."/>
            <person name="Armisen D."/>
            <person name="Proux-Wera E."/>
            <person name="Oheigeartaigh S.S."/>
            <person name="Byrne K.P."/>
            <person name="Wolfe K.H."/>
        </authorList>
    </citation>
    <scope>NUCLEOTIDE SEQUENCE [LARGE SCALE GENOMIC DNA]</scope>
    <source>
        <strain evidence="9">ATCC 10597 / BCRC 20456 / CBS 421 / NBRC 0211 / NRRL Y-12639</strain>
    </source>
</reference>
<evidence type="ECO:0000256" key="6">
    <source>
        <dbReference type="SAM" id="MobiDB-lite"/>
    </source>
</evidence>
<evidence type="ECO:0000256" key="4">
    <source>
        <dbReference type="ARBA" id="ARBA00022989"/>
    </source>
</evidence>
<feature type="compositionally biased region" description="Polar residues" evidence="6">
    <location>
        <begin position="16"/>
        <end position="42"/>
    </location>
</feature>
<keyword evidence="4 7" id="KW-1133">Transmembrane helix</keyword>
<feature type="transmembrane region" description="Helical" evidence="7">
    <location>
        <begin position="158"/>
        <end position="181"/>
    </location>
</feature>
<dbReference type="OMA" id="VVTMQIK"/>
<sequence>MAAEDSIIEPDVIEPDTTTNHGSTGPSPSSIANANGTANPFASPSDPIKRGTLDESVLTTLKRDVSEINSRLKQVVYPHFPTRTLLPTSEPGNSIESNVDISGHSDLWAPLTFIILYSLCVSHAKSLFSSIFVSCWFILLVMALHLRLTKPYDNISLISYISLSGYCLFPQVINAFLSQVILPLFLKANYNTWIIRVLTILKLLFLAVCLKWSVTAITLVTKCKDAVQIFPLGLCFLGFGWLSTML</sequence>
<comment type="subcellular location">
    <subcellularLocation>
        <location evidence="1">Membrane</location>
        <topology evidence="1">Multi-pass membrane protein</topology>
    </subcellularLocation>
</comment>
<protein>
    <recommendedName>
        <fullName evidence="10">Protein YIP</fullName>
    </recommendedName>
</protein>
<evidence type="ECO:0008006" key="10">
    <source>
        <dbReference type="Google" id="ProtNLM"/>
    </source>
</evidence>
<name>G0W699_NAUDC</name>
<gene>
    <name evidence="8" type="primary">NDAI0B02750</name>
    <name evidence="8" type="ordered locus">NDAI_0B02750</name>
</gene>
<organism evidence="8 9">
    <name type="scientific">Naumovozyma dairenensis (strain ATCC 10597 / BCRC 20456 / CBS 421 / NBRC 0211 / NRRL Y-12639)</name>
    <name type="common">Saccharomyces dairenensis</name>
    <dbReference type="NCBI Taxonomy" id="1071378"/>
    <lineage>
        <taxon>Eukaryota</taxon>
        <taxon>Fungi</taxon>
        <taxon>Dikarya</taxon>
        <taxon>Ascomycota</taxon>
        <taxon>Saccharomycotina</taxon>
        <taxon>Saccharomycetes</taxon>
        <taxon>Saccharomycetales</taxon>
        <taxon>Saccharomycetaceae</taxon>
        <taxon>Naumovozyma</taxon>
    </lineage>
</organism>
<evidence type="ECO:0000313" key="9">
    <source>
        <dbReference type="Proteomes" id="UP000000689"/>
    </source>
</evidence>
<dbReference type="PANTHER" id="PTHR21236">
    <property type="entry name" value="GOLGI MEMBRANE PROTEIN YIP1"/>
    <property type="match status" value="1"/>
</dbReference>
<dbReference type="GO" id="GO:0005802">
    <property type="term" value="C:trans-Golgi network"/>
    <property type="evidence" value="ECO:0007669"/>
    <property type="project" value="TreeGrafter"/>
</dbReference>
<evidence type="ECO:0000256" key="1">
    <source>
        <dbReference type="ARBA" id="ARBA00004141"/>
    </source>
</evidence>
<dbReference type="GO" id="GO:0016020">
    <property type="term" value="C:membrane"/>
    <property type="evidence" value="ECO:0007669"/>
    <property type="project" value="UniProtKB-SubCell"/>
</dbReference>
<dbReference type="AlphaFoldDB" id="G0W699"/>
<comment type="similarity">
    <text evidence="2">Belongs to the YIP1 family.</text>
</comment>
<dbReference type="EMBL" id="HE580268">
    <property type="protein sequence ID" value="CCD23310.1"/>
    <property type="molecule type" value="Genomic_DNA"/>
</dbReference>
<evidence type="ECO:0000256" key="3">
    <source>
        <dbReference type="ARBA" id="ARBA00022692"/>
    </source>
</evidence>
<dbReference type="GO" id="GO:0006888">
    <property type="term" value="P:endoplasmic reticulum to Golgi vesicle-mediated transport"/>
    <property type="evidence" value="ECO:0007669"/>
    <property type="project" value="InterPro"/>
</dbReference>
<proteinExistence type="inferred from homology"/>
<accession>G0W699</accession>
<feature type="transmembrane region" description="Helical" evidence="7">
    <location>
        <begin position="193"/>
        <end position="214"/>
    </location>
</feature>